<name>A0ABN7AUN5_9HEMI</name>
<reference evidence="2 3" key="1">
    <citation type="submission" date="2023-09" db="EMBL/GenBank/DDBJ databases">
        <title>Nesidiocoris tenuis whole genome shotgun sequence.</title>
        <authorList>
            <person name="Shibata T."/>
            <person name="Shimoda M."/>
            <person name="Kobayashi T."/>
            <person name="Uehara T."/>
        </authorList>
    </citation>
    <scope>NUCLEOTIDE SEQUENCE [LARGE SCALE GENOMIC DNA]</scope>
    <source>
        <strain evidence="2 3">Japan</strain>
    </source>
</reference>
<organism evidence="2 3">
    <name type="scientific">Nesidiocoris tenuis</name>
    <dbReference type="NCBI Taxonomy" id="355587"/>
    <lineage>
        <taxon>Eukaryota</taxon>
        <taxon>Metazoa</taxon>
        <taxon>Ecdysozoa</taxon>
        <taxon>Arthropoda</taxon>
        <taxon>Hexapoda</taxon>
        <taxon>Insecta</taxon>
        <taxon>Pterygota</taxon>
        <taxon>Neoptera</taxon>
        <taxon>Paraneoptera</taxon>
        <taxon>Hemiptera</taxon>
        <taxon>Heteroptera</taxon>
        <taxon>Panheteroptera</taxon>
        <taxon>Cimicomorpha</taxon>
        <taxon>Miridae</taxon>
        <taxon>Dicyphina</taxon>
        <taxon>Nesidiocoris</taxon>
    </lineage>
</organism>
<accession>A0ABN7AUN5</accession>
<dbReference type="EMBL" id="AP028914">
    <property type="protein sequence ID" value="BES95663.1"/>
    <property type="molecule type" value="Genomic_DNA"/>
</dbReference>
<protein>
    <submittedName>
        <fullName evidence="2">Uncharacterized protein</fullName>
    </submittedName>
</protein>
<evidence type="ECO:0000313" key="2">
    <source>
        <dbReference type="EMBL" id="BES95663.1"/>
    </source>
</evidence>
<feature type="compositionally biased region" description="Polar residues" evidence="1">
    <location>
        <begin position="45"/>
        <end position="60"/>
    </location>
</feature>
<sequence>MSIFRGAARKFIALNQRYPLSGRVIIGKIGENDVKTEMKIADVSPPNSSGLASVHSSKQNETGKENCAVKVDVSKSTGNLAIDVSWATLKDKWADIEKKLPGWQVKISNTMQSVQDFVNSKILK</sequence>
<evidence type="ECO:0000313" key="3">
    <source>
        <dbReference type="Proteomes" id="UP001307889"/>
    </source>
</evidence>
<gene>
    <name evidence="2" type="ORF">NTJ_08472</name>
</gene>
<proteinExistence type="predicted"/>
<evidence type="ECO:0000256" key="1">
    <source>
        <dbReference type="SAM" id="MobiDB-lite"/>
    </source>
</evidence>
<keyword evidence="3" id="KW-1185">Reference proteome</keyword>
<feature type="region of interest" description="Disordered" evidence="1">
    <location>
        <begin position="42"/>
        <end position="64"/>
    </location>
</feature>
<dbReference type="Proteomes" id="UP001307889">
    <property type="component" value="Chromosome 6"/>
</dbReference>